<accession>A0A059C6J1</accession>
<organism evidence="5">
    <name type="scientific">Eucalyptus grandis</name>
    <name type="common">Flooded gum</name>
    <dbReference type="NCBI Taxonomy" id="71139"/>
    <lineage>
        <taxon>Eukaryota</taxon>
        <taxon>Viridiplantae</taxon>
        <taxon>Streptophyta</taxon>
        <taxon>Embryophyta</taxon>
        <taxon>Tracheophyta</taxon>
        <taxon>Spermatophyta</taxon>
        <taxon>Magnoliopsida</taxon>
        <taxon>eudicotyledons</taxon>
        <taxon>Gunneridae</taxon>
        <taxon>Pentapetalae</taxon>
        <taxon>rosids</taxon>
        <taxon>malvids</taxon>
        <taxon>Myrtales</taxon>
        <taxon>Myrtaceae</taxon>
        <taxon>Myrtoideae</taxon>
        <taxon>Eucalypteae</taxon>
        <taxon>Eucalyptus</taxon>
    </lineage>
</organism>
<dbReference type="EMBL" id="KK198757">
    <property type="protein sequence ID" value="KCW74088.1"/>
    <property type="molecule type" value="Genomic_DNA"/>
</dbReference>
<feature type="region of interest" description="Disordered" evidence="4">
    <location>
        <begin position="15"/>
        <end position="62"/>
    </location>
</feature>
<dbReference type="PANTHER" id="PTHR34224">
    <property type="entry name" value="INTERACTOR OF CONSTITUTIVE ACTIVE ROPS 2, CHLOROPLASTIC-RELATED"/>
    <property type="match status" value="1"/>
</dbReference>
<feature type="coiled-coil region" evidence="3">
    <location>
        <begin position="69"/>
        <end position="110"/>
    </location>
</feature>
<evidence type="ECO:0000256" key="4">
    <source>
        <dbReference type="SAM" id="MobiDB-lite"/>
    </source>
</evidence>
<name>A0A059C6J1_EUCGR</name>
<protein>
    <recommendedName>
        <fullName evidence="6">Interactor of constitutive active ROPs 4</fullName>
    </recommendedName>
</protein>
<dbReference type="Gramene" id="KCW74088">
    <property type="protein sequence ID" value="KCW74088"/>
    <property type="gene ID" value="EUGRSUZ_E02731"/>
</dbReference>
<evidence type="ECO:0000256" key="2">
    <source>
        <dbReference type="ARBA" id="ARBA00023054"/>
    </source>
</evidence>
<sequence length="365" mass="40828">MEMGQRCEFICSLERASRAKQQRSPHSSFNSENSHHRPIPDRSPKVGDRHSPRGAQFDLVNQKKLGTRIADLESQFGQAQEELKNLKEQLVSAEAAKKVAQEKLEKKTKTKFVPDSVDVLKSIMQKKFKELNNPKSNPLNDVPDENQQENDVFEVPVKKVALETQIEPPVFVEPPPHLLQLAEKEEEINLLKGKLLEKEKELEVAGQQTENLRKQLDGATITISSARSKEVEMASKLSQLEEELKVSKENNIQLKEKLEAVEGGKEELEAEMKKLRVQTEQWRKAADAAASVLAGGVEMNGRIPGRCGSMDKHFGGVFEVPHAGYADFVGSRGNIDDLDAGFGGGKRKNSGIRMFGDLWKRKGQK</sequence>
<dbReference type="AlphaFoldDB" id="A0A059C6J1"/>
<dbReference type="FunCoup" id="A0A059C6J1">
    <property type="interactions" value="313"/>
</dbReference>
<dbReference type="OMA" id="CQEASEM"/>
<gene>
    <name evidence="5" type="ORF">EUGRSUZ_E02731</name>
</gene>
<proteinExistence type="inferred from homology"/>
<dbReference type="STRING" id="71139.A0A059C6J1"/>
<evidence type="ECO:0000256" key="3">
    <source>
        <dbReference type="SAM" id="Coils"/>
    </source>
</evidence>
<reference evidence="5" key="1">
    <citation type="submission" date="2013-07" db="EMBL/GenBank/DDBJ databases">
        <title>The genome of Eucalyptus grandis.</title>
        <authorList>
            <person name="Schmutz J."/>
            <person name="Hayes R."/>
            <person name="Myburg A."/>
            <person name="Tuskan G."/>
            <person name="Grattapaglia D."/>
            <person name="Rokhsar D.S."/>
        </authorList>
    </citation>
    <scope>NUCLEOTIDE SEQUENCE</scope>
    <source>
        <tissue evidence="5">Leaf extractions</tissue>
    </source>
</reference>
<dbReference type="eggNOG" id="ENOG502QVSP">
    <property type="taxonomic scope" value="Eukaryota"/>
</dbReference>
<dbReference type="InterPro" id="IPR029688">
    <property type="entry name" value="ICR"/>
</dbReference>
<evidence type="ECO:0000256" key="1">
    <source>
        <dbReference type="ARBA" id="ARBA00009778"/>
    </source>
</evidence>
<comment type="similarity">
    <text evidence="1">Belongs to the ICR family.</text>
</comment>
<evidence type="ECO:0000313" key="5">
    <source>
        <dbReference type="EMBL" id="KCW74088.1"/>
    </source>
</evidence>
<dbReference type="InParanoid" id="A0A059C6J1"/>
<keyword evidence="2 3" id="KW-0175">Coiled coil</keyword>
<feature type="coiled-coil region" evidence="3">
    <location>
        <begin position="181"/>
        <end position="285"/>
    </location>
</feature>
<feature type="compositionally biased region" description="Basic and acidic residues" evidence="4">
    <location>
        <begin position="33"/>
        <end position="51"/>
    </location>
</feature>
<evidence type="ECO:0008006" key="6">
    <source>
        <dbReference type="Google" id="ProtNLM"/>
    </source>
</evidence>
<dbReference type="PANTHER" id="PTHR34224:SF2">
    <property type="entry name" value="INTERACTOR OF CONSTITUTIVE ACTIVE ROPS 4"/>
    <property type="match status" value="1"/>
</dbReference>